<dbReference type="Gene3D" id="1.10.155.10">
    <property type="entry name" value="Chemotaxis receptor methyltransferase CheR, N-terminal domain"/>
    <property type="match status" value="1"/>
</dbReference>
<sequence length="297" mass="33515">MTSPGVKIALDGPIAIDEVSFQRLAELVRNETGIVLGDNKRNLVVSRLSRRLRDLQMPDFASYTRHICARENEEERRFLTSLLTTNVTRFFRENHHFDALAKDVLPPLIERAQHGGRVRIWSAGCSSGEEPYSIAMKVLELCPDAARRDIRILATDIDPKVIQKARTGSYTNLVDGDVPAALLSKYFCPPNNDSNAWCVSEKLRELITFGELNLLRDWPMRGLFDVIFCRNVVIYFDKQTQALLWSRFSSVLSPGGHLFVGHSERVHSVGDNQFEGAGITQYRRSDAPSKIAERTPA</sequence>
<evidence type="ECO:0000259" key="6">
    <source>
        <dbReference type="PROSITE" id="PS50123"/>
    </source>
</evidence>
<evidence type="ECO:0000256" key="2">
    <source>
        <dbReference type="ARBA" id="ARBA00022603"/>
    </source>
</evidence>
<dbReference type="RefSeq" id="WP_338550482.1">
    <property type="nucleotide sequence ID" value="NZ_CP146069.1"/>
</dbReference>
<dbReference type="SUPFAM" id="SSF53335">
    <property type="entry name" value="S-adenosyl-L-methionine-dependent methyltransferases"/>
    <property type="match status" value="1"/>
</dbReference>
<dbReference type="PANTHER" id="PTHR24422:SF19">
    <property type="entry name" value="CHEMOTAXIS PROTEIN METHYLTRANSFERASE"/>
    <property type="match status" value="1"/>
</dbReference>
<reference evidence="7 8" key="1">
    <citation type="submission" date="2023-10" db="EMBL/GenBank/DDBJ databases">
        <title>Roseovarius strain S88 nov., isolated from a marine algae.</title>
        <authorList>
            <person name="Lee M.W."/>
            <person name="Lee J.K."/>
            <person name="Kim J.M."/>
            <person name="Choi D.G."/>
            <person name="Baek J.H."/>
            <person name="Bayburt H."/>
            <person name="Jung J.J."/>
            <person name="Han D.M."/>
            <person name="Jeon C.O."/>
        </authorList>
    </citation>
    <scope>NUCLEOTIDE SEQUENCE [LARGE SCALE GENOMIC DNA]</scope>
    <source>
        <strain evidence="7 8">S88</strain>
    </source>
</reference>
<dbReference type="Proteomes" id="UP001364156">
    <property type="component" value="Chromosome"/>
</dbReference>
<dbReference type="InterPro" id="IPR029063">
    <property type="entry name" value="SAM-dependent_MTases_sf"/>
</dbReference>
<protein>
    <recommendedName>
        <fullName evidence="5">Chemotaxis protein methyltransferase</fullName>
        <ecNumber evidence="5">2.1.1.80</ecNumber>
    </recommendedName>
</protein>
<dbReference type="PANTHER" id="PTHR24422">
    <property type="entry name" value="CHEMOTAXIS PROTEIN METHYLTRANSFERASE"/>
    <property type="match status" value="1"/>
</dbReference>
<gene>
    <name evidence="7" type="ORF">RZ517_05630</name>
</gene>
<dbReference type="InterPro" id="IPR036804">
    <property type="entry name" value="CheR_N_sf"/>
</dbReference>
<keyword evidence="3 5" id="KW-0808">Transferase</keyword>
<proteinExistence type="predicted"/>
<feature type="domain" description="CheR-type methyltransferase" evidence="6">
    <location>
        <begin position="9"/>
        <end position="287"/>
    </location>
</feature>
<dbReference type="SUPFAM" id="SSF47757">
    <property type="entry name" value="Chemotaxis receptor methyltransferase CheR, N-terminal domain"/>
    <property type="match status" value="1"/>
</dbReference>
<dbReference type="InterPro" id="IPR022641">
    <property type="entry name" value="CheR_N"/>
</dbReference>
<evidence type="ECO:0000256" key="1">
    <source>
        <dbReference type="ARBA" id="ARBA00001541"/>
    </source>
</evidence>
<accession>A0ABZ2HIT2</accession>
<dbReference type="PRINTS" id="PR00996">
    <property type="entry name" value="CHERMTFRASE"/>
</dbReference>
<dbReference type="PIRSF" id="PIRSF000410">
    <property type="entry name" value="CheR"/>
    <property type="match status" value="1"/>
</dbReference>
<dbReference type="Pfam" id="PF01739">
    <property type="entry name" value="CheR"/>
    <property type="match status" value="1"/>
</dbReference>
<keyword evidence="8" id="KW-1185">Reference proteome</keyword>
<evidence type="ECO:0000256" key="4">
    <source>
        <dbReference type="ARBA" id="ARBA00022691"/>
    </source>
</evidence>
<name>A0ABZ2HIT2_9RHOB</name>
<organism evidence="7 8">
    <name type="scientific">Roseovarius phycicola</name>
    <dbReference type="NCBI Taxonomy" id="3080976"/>
    <lineage>
        <taxon>Bacteria</taxon>
        <taxon>Pseudomonadati</taxon>
        <taxon>Pseudomonadota</taxon>
        <taxon>Alphaproteobacteria</taxon>
        <taxon>Rhodobacterales</taxon>
        <taxon>Roseobacteraceae</taxon>
        <taxon>Roseovarius</taxon>
    </lineage>
</organism>
<comment type="catalytic activity">
    <reaction evidence="1 5">
        <text>L-glutamyl-[protein] + S-adenosyl-L-methionine = [protein]-L-glutamate 5-O-methyl ester + S-adenosyl-L-homocysteine</text>
        <dbReference type="Rhea" id="RHEA:24452"/>
        <dbReference type="Rhea" id="RHEA-COMP:10208"/>
        <dbReference type="Rhea" id="RHEA-COMP:10311"/>
        <dbReference type="ChEBI" id="CHEBI:29973"/>
        <dbReference type="ChEBI" id="CHEBI:57856"/>
        <dbReference type="ChEBI" id="CHEBI:59789"/>
        <dbReference type="ChEBI" id="CHEBI:82795"/>
        <dbReference type="EC" id="2.1.1.80"/>
    </reaction>
</comment>
<evidence type="ECO:0000313" key="7">
    <source>
        <dbReference type="EMBL" id="WWR47650.1"/>
    </source>
</evidence>
<dbReference type="SMART" id="SM00138">
    <property type="entry name" value="MeTrc"/>
    <property type="match status" value="1"/>
</dbReference>
<dbReference type="InterPro" id="IPR026024">
    <property type="entry name" value="Chemotaxis_MeTrfase_CheR"/>
</dbReference>
<keyword evidence="2 5" id="KW-0489">Methyltransferase</keyword>
<dbReference type="InterPro" id="IPR050903">
    <property type="entry name" value="Bact_Chemotaxis_MeTrfase"/>
</dbReference>
<keyword evidence="4 5" id="KW-0949">S-adenosyl-L-methionine</keyword>
<evidence type="ECO:0000313" key="8">
    <source>
        <dbReference type="Proteomes" id="UP001364156"/>
    </source>
</evidence>
<dbReference type="EMBL" id="CP146069">
    <property type="protein sequence ID" value="WWR47650.1"/>
    <property type="molecule type" value="Genomic_DNA"/>
</dbReference>
<dbReference type="PROSITE" id="PS50123">
    <property type="entry name" value="CHER"/>
    <property type="match status" value="1"/>
</dbReference>
<dbReference type="InterPro" id="IPR022642">
    <property type="entry name" value="CheR_C"/>
</dbReference>
<dbReference type="Pfam" id="PF03705">
    <property type="entry name" value="CheR_N"/>
    <property type="match status" value="1"/>
</dbReference>
<dbReference type="EC" id="2.1.1.80" evidence="5"/>
<evidence type="ECO:0000256" key="3">
    <source>
        <dbReference type="ARBA" id="ARBA00022679"/>
    </source>
</evidence>
<evidence type="ECO:0000256" key="5">
    <source>
        <dbReference type="PIRNR" id="PIRNR000410"/>
    </source>
</evidence>
<dbReference type="InterPro" id="IPR000780">
    <property type="entry name" value="CheR_MeTrfase"/>
</dbReference>
<comment type="function">
    <text evidence="5">Methylation of the membrane-bound methyl-accepting chemotaxis proteins (MCP) to form gamma-glutamyl methyl ester residues in MCP.</text>
</comment>
<dbReference type="Gene3D" id="3.40.50.150">
    <property type="entry name" value="Vaccinia Virus protein VP39"/>
    <property type="match status" value="1"/>
</dbReference>